<organism evidence="1 2">
    <name type="scientific">Diphasiastrum complanatum</name>
    <name type="common">Issler's clubmoss</name>
    <name type="synonym">Lycopodium complanatum</name>
    <dbReference type="NCBI Taxonomy" id="34168"/>
    <lineage>
        <taxon>Eukaryota</taxon>
        <taxon>Viridiplantae</taxon>
        <taxon>Streptophyta</taxon>
        <taxon>Embryophyta</taxon>
        <taxon>Tracheophyta</taxon>
        <taxon>Lycopodiopsida</taxon>
        <taxon>Lycopodiales</taxon>
        <taxon>Lycopodiaceae</taxon>
        <taxon>Lycopodioideae</taxon>
        <taxon>Diphasiastrum</taxon>
    </lineage>
</organism>
<gene>
    <name evidence="1" type="ORF">O6H91_01G029700</name>
</gene>
<keyword evidence="2" id="KW-1185">Reference proteome</keyword>
<evidence type="ECO:0000313" key="1">
    <source>
        <dbReference type="EMBL" id="KAJ7568373.1"/>
    </source>
</evidence>
<evidence type="ECO:0000313" key="2">
    <source>
        <dbReference type="Proteomes" id="UP001162992"/>
    </source>
</evidence>
<protein>
    <submittedName>
        <fullName evidence="1">Uncharacterized protein</fullName>
    </submittedName>
</protein>
<proteinExistence type="predicted"/>
<comment type="caution">
    <text evidence="1">The sequence shown here is derived from an EMBL/GenBank/DDBJ whole genome shotgun (WGS) entry which is preliminary data.</text>
</comment>
<dbReference type="EMBL" id="CM055092">
    <property type="protein sequence ID" value="KAJ7568373.1"/>
    <property type="molecule type" value="Genomic_DNA"/>
</dbReference>
<dbReference type="Proteomes" id="UP001162992">
    <property type="component" value="Chromosome 1"/>
</dbReference>
<sequence>MRSRYRGIDYYAVAARKCQEKYIKSLLHVPRLPNILEDGDVQGYWFLKYFIADWMFSENSATHVSLETSVKINEICGPEVKKIFLSSVLPSKKSIPCAYKSQSTNSENGFLHEGSAGSDAKRKNESNNDLLEDYEEELQSEIENTTFELVISTENSIYKCTPPLESMVVEWPEQVMAPCCVGSRDRSWISSADMDVSLDLKVVGLQLFILHQHSVKKSFKDDELQLLVLKEKFGMDPGKVQPFLPSQYVAVGEIHDSVKAKNTAKDKLSLAIQNAAKIPVCHAPLEEPEKEIACMRKVSEKKSSSLFFFEASEIWEDHEVLFLVESSPLFPVRPTSLLQRSEMQLYPCLENAISTFMTIDLLRTLLKKFTLEHDQEDCEVFSSKSSYFEVLLILLKSEDYEGSNCHFLPMESRDQSSDIYDLFKNLNTSAHERLIFEVLSMFEESIWCTKGWEVVIGPTNLGPVTLDVYEKQAPTQGFEMLIVRPQLTLDSTMFQTLLVPVFSDNKKEYDLQLLIFESLFVGCKHFVLPASDWLYLDWHLSEGRDCNNLTCFDLRKKLREREEEQWKHVEVFFETGTEFLVHDELELLNEQDFVYSSGMLNVSHDLKSSNEVKEFDPSENLAGTSCKTGTHAGMLYQDEQCIRVKDKSKVSRVDRLMNSTMSNDLTFFMQARKGSSRKNLLVECNENISLKENNQTTERNSTLHIHKVELSTEIGEILQQIGADYSTLLMKEDKILIHLDLKVPEKISIESTGHTVLMSVITTEALKCKTEKRQQLLKVLIALYVLWQTALNLYHYGLRVAHLYLENLLHTLDFLNVWFCQSRSKLEEAFMRVESGFLEDHPKLGQLERVLKDCIARANKHEQQALKFCILGERRAFFTLYKTLSSLSLKPYEIDREETLLLHQVSNKDKMCEVVQLILDALSFSNCILVPPKYITSLFPIEKFTTFISYSKTSPMDEHGYAAEEILTTRNCELHLLQVKKQSVLDVGAFDETEGGMITATSLNSKASVDLQTSTNTRTQTVATKNVPYKMEDLLSQNISQREVNRRVHDQMSGKRSLCAQSDCKTLPPHNIPERHIMSNVDTFGEHKSDTSRKTISLSGKNYKSPLWSLDSPQKPSSTEPQAYILRKRTAAEAFIQDNQQERSVSKLNKNFQKEEQKCACMIVANIVLSGGFILSSRRSSYQNILNLEKRGIQVVERELRLPVDLILSAAVCLVLYTNEKFNFYTDSSYQGMTSLSPCLENIIDNHLKAISFSFKSCILIFEGPDEFTSRILANIDEVYAAAVGLNIRIQCFTSRNAAVTDTIVLGCIEAVQRSNAKKSFPLMTEARTLAEAFLTEFPSVNPLTAHAILCSGIPLPIFMSLTHDQQLTATKEFELPEHSMMLFNIQCQYEKTVCKARVSTDQNNPPMMKFEILQRSEEDPSVMHEWPIDDKGIAGGDKGIAGFHQLNHVAGLSPGSDVRIANLLNDKIDGRHANPQQQQSAVRTSFLEDCEREPGETQKWKLGYPDIYTYQRELDPSYSEFRASPPYFPPTKDMDFDINLPWEDQPLHMKYQLSGQVSEHSIVTAMEDNNILGRQPMYSFKSGCNEGEDVQLGSVQAVLKDWLHTREKTREISLIGNRRQAYKFPDAGHHKLKHPLPGSSTMSKRFQEQATPRKTNNLKTPQTPPRKHFKKLDHSVWKNYSFKPSSSIDSLNKNKWTRSSLSTPSPKVPDFQILSAIKTPDDKKASQSLTYKKIGTDKQSRLIWSDIRSTKN</sequence>
<reference evidence="2" key="1">
    <citation type="journal article" date="2024" name="Proc. Natl. Acad. Sci. U.S.A.">
        <title>Extraordinary preservation of gene collinearity over three hundred million years revealed in homosporous lycophytes.</title>
        <authorList>
            <person name="Li C."/>
            <person name="Wickell D."/>
            <person name="Kuo L.Y."/>
            <person name="Chen X."/>
            <person name="Nie B."/>
            <person name="Liao X."/>
            <person name="Peng D."/>
            <person name="Ji J."/>
            <person name="Jenkins J."/>
            <person name="Williams M."/>
            <person name="Shu S."/>
            <person name="Plott C."/>
            <person name="Barry K."/>
            <person name="Rajasekar S."/>
            <person name="Grimwood J."/>
            <person name="Han X."/>
            <person name="Sun S."/>
            <person name="Hou Z."/>
            <person name="He W."/>
            <person name="Dai G."/>
            <person name="Sun C."/>
            <person name="Schmutz J."/>
            <person name="Leebens-Mack J.H."/>
            <person name="Li F.W."/>
            <person name="Wang L."/>
        </authorList>
    </citation>
    <scope>NUCLEOTIDE SEQUENCE [LARGE SCALE GENOMIC DNA]</scope>
    <source>
        <strain evidence="2">cv. PW_Plant_1</strain>
    </source>
</reference>
<accession>A0ACC2EPP0</accession>
<name>A0ACC2EPP0_DIPCM</name>